<dbReference type="GO" id="GO:0000470">
    <property type="term" value="P:maturation of LSU-rRNA"/>
    <property type="evidence" value="ECO:0007669"/>
    <property type="project" value="TreeGrafter"/>
</dbReference>
<evidence type="ECO:0000259" key="6">
    <source>
        <dbReference type="Pfam" id="PF01778"/>
    </source>
</evidence>
<keyword evidence="3 4" id="KW-0539">Nucleus</keyword>
<feature type="domain" description="Ribosomal eL28/Mak16" evidence="6">
    <location>
        <begin position="7"/>
        <end position="118"/>
    </location>
</feature>
<comment type="subcellular location">
    <subcellularLocation>
        <location evidence="1">Nucleus</location>
    </subcellularLocation>
</comment>
<dbReference type="PANTHER" id="PTHR23405:SF4">
    <property type="entry name" value="PROTEIN MAK16 HOMOLOG"/>
    <property type="match status" value="1"/>
</dbReference>
<feature type="compositionally biased region" description="Acidic residues" evidence="5">
    <location>
        <begin position="218"/>
        <end position="234"/>
    </location>
</feature>
<dbReference type="WBParaSite" id="jg8395">
    <property type="protein sequence ID" value="jg8395"/>
    <property type="gene ID" value="jg8395"/>
</dbReference>
<evidence type="ECO:0000313" key="7">
    <source>
        <dbReference type="Proteomes" id="UP000887574"/>
    </source>
</evidence>
<proteinExistence type="inferred from homology"/>
<organism evidence="7 8">
    <name type="scientific">Ditylenchus dipsaci</name>
    <dbReference type="NCBI Taxonomy" id="166011"/>
    <lineage>
        <taxon>Eukaryota</taxon>
        <taxon>Metazoa</taxon>
        <taxon>Ecdysozoa</taxon>
        <taxon>Nematoda</taxon>
        <taxon>Chromadorea</taxon>
        <taxon>Rhabditida</taxon>
        <taxon>Tylenchina</taxon>
        <taxon>Tylenchomorpha</taxon>
        <taxon>Sphaerularioidea</taxon>
        <taxon>Anguinidae</taxon>
        <taxon>Anguininae</taxon>
        <taxon>Ditylenchus</taxon>
    </lineage>
</organism>
<reference evidence="8" key="1">
    <citation type="submission" date="2022-11" db="UniProtKB">
        <authorList>
            <consortium name="WormBaseParasite"/>
        </authorList>
    </citation>
    <scope>IDENTIFICATION</scope>
</reference>
<protein>
    <recommendedName>
        <fullName evidence="4">Protein MAK16 homolog</fullName>
    </recommendedName>
</protein>
<keyword evidence="7" id="KW-1185">Reference proteome</keyword>
<accession>A0A915EMI5</accession>
<dbReference type="GO" id="GO:0000460">
    <property type="term" value="P:maturation of 5.8S rRNA"/>
    <property type="evidence" value="ECO:0007669"/>
    <property type="project" value="TreeGrafter"/>
</dbReference>
<evidence type="ECO:0000313" key="8">
    <source>
        <dbReference type="WBParaSite" id="jg8395"/>
    </source>
</evidence>
<evidence type="ECO:0000256" key="3">
    <source>
        <dbReference type="ARBA" id="ARBA00023242"/>
    </source>
</evidence>
<name>A0A915EMI5_9BILA</name>
<evidence type="ECO:0000256" key="5">
    <source>
        <dbReference type="SAM" id="MobiDB-lite"/>
    </source>
</evidence>
<dbReference type="PIRSF" id="PIRSF003352">
    <property type="entry name" value="MAK16"/>
    <property type="match status" value="1"/>
</dbReference>
<dbReference type="AlphaFoldDB" id="A0A915EMI5"/>
<dbReference type="InterPro" id="IPR006958">
    <property type="entry name" value="Mak16"/>
</dbReference>
<sequence>MQCDDITWNMLNKGYCSYKVVTKPQKFCRNEYNLTGLCNRASCPLSNSQYATVREEKGVCYLYMKVVERSHFPNRMWEKVKLSRNMTDAVKQISDNLVHWSEFVRQKCKARLVRIHQYLIRMRKMKLRARQPKIITVPRKIERREVRREEKALIAAKLDNAIEKELLDRLKQGTYGEIYNFNQKAFDKVLDEQDEVDEEVEYEYEMEDQNNFDRQFVEDFDESDQEEAIEEAAH</sequence>
<comment type="similarity">
    <text evidence="2 4">Belongs to the MAK16 family.</text>
</comment>
<evidence type="ECO:0000256" key="2">
    <source>
        <dbReference type="ARBA" id="ARBA00005514"/>
    </source>
</evidence>
<dbReference type="Pfam" id="PF04874">
    <property type="entry name" value="Mak16"/>
    <property type="match status" value="1"/>
</dbReference>
<feature type="region of interest" description="Disordered" evidence="5">
    <location>
        <begin position="215"/>
        <end position="234"/>
    </location>
</feature>
<dbReference type="GO" id="GO:0030687">
    <property type="term" value="C:preribosome, large subunit precursor"/>
    <property type="evidence" value="ECO:0007669"/>
    <property type="project" value="TreeGrafter"/>
</dbReference>
<dbReference type="Pfam" id="PF01778">
    <property type="entry name" value="Ribosomal_L28e"/>
    <property type="match status" value="1"/>
</dbReference>
<dbReference type="GO" id="GO:0005730">
    <property type="term" value="C:nucleolus"/>
    <property type="evidence" value="ECO:0007669"/>
    <property type="project" value="UniProtKB-UniRule"/>
</dbReference>
<dbReference type="PANTHER" id="PTHR23405">
    <property type="entry name" value="MAINTENANCE OF KILLER 16 MAK16 PROTEIN-RELATED"/>
    <property type="match status" value="1"/>
</dbReference>
<dbReference type="Proteomes" id="UP000887574">
    <property type="component" value="Unplaced"/>
</dbReference>
<dbReference type="Gene3D" id="3.30.390.110">
    <property type="match status" value="1"/>
</dbReference>
<dbReference type="InterPro" id="IPR029004">
    <property type="entry name" value="Ribosomal_eL28/Mak16"/>
</dbReference>
<evidence type="ECO:0000256" key="1">
    <source>
        <dbReference type="ARBA" id="ARBA00004123"/>
    </source>
</evidence>
<evidence type="ECO:0000256" key="4">
    <source>
        <dbReference type="PIRNR" id="PIRNR003352"/>
    </source>
</evidence>
<dbReference type="FunFam" id="3.30.390.110:FF:000001">
    <property type="entry name" value="Protein MAK16 homolog"/>
    <property type="match status" value="1"/>
</dbReference>